<proteinExistence type="predicted"/>
<evidence type="ECO:0000313" key="3">
    <source>
        <dbReference type="Proteomes" id="UP000886595"/>
    </source>
</evidence>
<sequence>MYEVDHFPGDYLDGSWEPDYYQPTYAVETQDDEDYIRKRDIEYSFIRIEEDEAGEAANHAPNASPRPTPTSVVPTPAVAAEGVVVVDTLTSETKFHPSGSSLTLVHIADVEPVLESMPPPLPAKRETVLGLPAPSAIPAVAPKSRKRPAANPDAAKKRRCTRDTEAGPSDPEGNARAKDGHQLTAEHRERFTPATQADPDPYSRAEMDEKLNDIYTIQYDSMNDFKWKLDSVYHPFNDKITYLTQTMENLAEDVNTLRRRRPQGAAAWKQWKLSTSHEFPHHTSADIFLIFKRCMNFNWDCSPLFFHNLANCVA</sequence>
<protein>
    <submittedName>
        <fullName evidence="2">Uncharacterized protein</fullName>
    </submittedName>
</protein>
<name>A0A8X8B695_BRACI</name>
<dbReference type="AlphaFoldDB" id="A0A8X8B695"/>
<keyword evidence="3" id="KW-1185">Reference proteome</keyword>
<reference evidence="2 3" key="1">
    <citation type="submission" date="2020-02" db="EMBL/GenBank/DDBJ databases">
        <authorList>
            <person name="Ma Q."/>
            <person name="Huang Y."/>
            <person name="Song X."/>
            <person name="Pei D."/>
        </authorList>
    </citation>
    <scope>NUCLEOTIDE SEQUENCE [LARGE SCALE GENOMIC DNA]</scope>
    <source>
        <strain evidence="2">Sxm20200214</strain>
        <tissue evidence="2">Leaf</tissue>
    </source>
</reference>
<feature type="region of interest" description="Disordered" evidence="1">
    <location>
        <begin position="136"/>
        <end position="206"/>
    </location>
</feature>
<feature type="compositionally biased region" description="Low complexity" evidence="1">
    <location>
        <begin position="63"/>
        <end position="72"/>
    </location>
</feature>
<comment type="caution">
    <text evidence="2">The sequence shown here is derived from an EMBL/GenBank/DDBJ whole genome shotgun (WGS) entry which is preliminary data.</text>
</comment>
<evidence type="ECO:0000256" key="1">
    <source>
        <dbReference type="SAM" id="MobiDB-lite"/>
    </source>
</evidence>
<dbReference type="Proteomes" id="UP000886595">
    <property type="component" value="Unassembled WGS sequence"/>
</dbReference>
<organism evidence="2 3">
    <name type="scientific">Brassica carinata</name>
    <name type="common">Ethiopian mustard</name>
    <name type="synonym">Abyssinian cabbage</name>
    <dbReference type="NCBI Taxonomy" id="52824"/>
    <lineage>
        <taxon>Eukaryota</taxon>
        <taxon>Viridiplantae</taxon>
        <taxon>Streptophyta</taxon>
        <taxon>Embryophyta</taxon>
        <taxon>Tracheophyta</taxon>
        <taxon>Spermatophyta</taxon>
        <taxon>Magnoliopsida</taxon>
        <taxon>eudicotyledons</taxon>
        <taxon>Gunneridae</taxon>
        <taxon>Pentapetalae</taxon>
        <taxon>rosids</taxon>
        <taxon>malvids</taxon>
        <taxon>Brassicales</taxon>
        <taxon>Brassicaceae</taxon>
        <taxon>Brassiceae</taxon>
        <taxon>Brassica</taxon>
    </lineage>
</organism>
<accession>A0A8X8B695</accession>
<feature type="region of interest" description="Disordered" evidence="1">
    <location>
        <begin position="53"/>
        <end position="72"/>
    </location>
</feature>
<gene>
    <name evidence="2" type="ORF">Bca52824_016155</name>
</gene>
<feature type="compositionally biased region" description="Basic and acidic residues" evidence="1">
    <location>
        <begin position="173"/>
        <end position="191"/>
    </location>
</feature>
<dbReference type="EMBL" id="JAAMPC010000003">
    <property type="protein sequence ID" value="KAG2322942.1"/>
    <property type="molecule type" value="Genomic_DNA"/>
</dbReference>
<evidence type="ECO:0000313" key="2">
    <source>
        <dbReference type="EMBL" id="KAG2322942.1"/>
    </source>
</evidence>